<sequence length="114" mass="12551">MSRRAAVSAIDLVHGRGFFNLCSNKTDINSGFAIMAFFFKSGYEPDVTTVGTLIKGLFLESKEAEAVKLFQKVLDLKVCEPNGVMILHLIDGLCKTGQVIAAYDWVCRLESVKC</sequence>
<gene>
    <name evidence="3" type="ORF">SASPL_146076</name>
</gene>
<keyword evidence="2" id="KW-0677">Repeat</keyword>
<protein>
    <recommendedName>
        <fullName evidence="5">Pentatricopeptide repeat-containing protein</fullName>
    </recommendedName>
</protein>
<dbReference type="PANTHER" id="PTHR46128:SF211">
    <property type="entry name" value="PENTACOTRIPEPTIDE-REPEAT REGION OF PRORP DOMAIN-CONTAINING PROTEIN"/>
    <property type="match status" value="1"/>
</dbReference>
<evidence type="ECO:0000256" key="2">
    <source>
        <dbReference type="ARBA" id="ARBA00022737"/>
    </source>
</evidence>
<dbReference type="InterPro" id="IPR002885">
    <property type="entry name" value="PPR_rpt"/>
</dbReference>
<accession>A0A8X8WK79</accession>
<dbReference type="InterPro" id="IPR050872">
    <property type="entry name" value="PPR_P_subfamily"/>
</dbReference>
<evidence type="ECO:0008006" key="5">
    <source>
        <dbReference type="Google" id="ProtNLM"/>
    </source>
</evidence>
<comment type="similarity">
    <text evidence="1">Belongs to the PPR family. P subfamily.</text>
</comment>
<reference evidence="3" key="2">
    <citation type="submission" date="2020-08" db="EMBL/GenBank/DDBJ databases">
        <title>Plant Genome Project.</title>
        <authorList>
            <person name="Zhang R.-G."/>
        </authorList>
    </citation>
    <scope>NUCLEOTIDE SEQUENCE</scope>
    <source>
        <strain evidence="3">Huo1</strain>
        <tissue evidence="3">Leaf</tissue>
    </source>
</reference>
<dbReference type="Proteomes" id="UP000298416">
    <property type="component" value="Unassembled WGS sequence"/>
</dbReference>
<dbReference type="Gene3D" id="1.25.40.10">
    <property type="entry name" value="Tetratricopeptide repeat domain"/>
    <property type="match status" value="1"/>
</dbReference>
<dbReference type="Pfam" id="PF01535">
    <property type="entry name" value="PPR"/>
    <property type="match status" value="2"/>
</dbReference>
<dbReference type="EMBL" id="PNBA02000017">
    <property type="protein sequence ID" value="KAG6395431.1"/>
    <property type="molecule type" value="Genomic_DNA"/>
</dbReference>
<evidence type="ECO:0000313" key="3">
    <source>
        <dbReference type="EMBL" id="KAG6395431.1"/>
    </source>
</evidence>
<dbReference type="InterPro" id="IPR011990">
    <property type="entry name" value="TPR-like_helical_dom_sf"/>
</dbReference>
<dbReference type="PANTHER" id="PTHR46128">
    <property type="entry name" value="MITOCHONDRIAL GROUP I INTRON SPLICING FACTOR CCM1"/>
    <property type="match status" value="1"/>
</dbReference>
<organism evidence="3">
    <name type="scientific">Salvia splendens</name>
    <name type="common">Scarlet sage</name>
    <dbReference type="NCBI Taxonomy" id="180675"/>
    <lineage>
        <taxon>Eukaryota</taxon>
        <taxon>Viridiplantae</taxon>
        <taxon>Streptophyta</taxon>
        <taxon>Embryophyta</taxon>
        <taxon>Tracheophyta</taxon>
        <taxon>Spermatophyta</taxon>
        <taxon>Magnoliopsida</taxon>
        <taxon>eudicotyledons</taxon>
        <taxon>Gunneridae</taxon>
        <taxon>Pentapetalae</taxon>
        <taxon>asterids</taxon>
        <taxon>lamiids</taxon>
        <taxon>Lamiales</taxon>
        <taxon>Lamiaceae</taxon>
        <taxon>Nepetoideae</taxon>
        <taxon>Mentheae</taxon>
        <taxon>Salviinae</taxon>
        <taxon>Salvia</taxon>
        <taxon>Salvia subgen. Calosphace</taxon>
        <taxon>core Calosphace</taxon>
    </lineage>
</organism>
<evidence type="ECO:0000256" key="1">
    <source>
        <dbReference type="ARBA" id="ARBA00007626"/>
    </source>
</evidence>
<reference evidence="3" key="1">
    <citation type="submission" date="2018-01" db="EMBL/GenBank/DDBJ databases">
        <authorList>
            <person name="Mao J.F."/>
        </authorList>
    </citation>
    <scope>NUCLEOTIDE SEQUENCE</scope>
    <source>
        <strain evidence="3">Huo1</strain>
        <tissue evidence="3">Leaf</tissue>
    </source>
</reference>
<comment type="caution">
    <text evidence="3">The sequence shown here is derived from an EMBL/GenBank/DDBJ whole genome shotgun (WGS) entry which is preliminary data.</text>
</comment>
<proteinExistence type="inferred from homology"/>
<keyword evidence="4" id="KW-1185">Reference proteome</keyword>
<dbReference type="AlphaFoldDB" id="A0A8X8WK79"/>
<name>A0A8X8WK79_SALSN</name>
<evidence type="ECO:0000313" key="4">
    <source>
        <dbReference type="Proteomes" id="UP000298416"/>
    </source>
</evidence>